<evidence type="ECO:0000313" key="2">
    <source>
        <dbReference type="Proteomes" id="UP001151532"/>
    </source>
</evidence>
<comment type="caution">
    <text evidence="1">The sequence shown here is derived from an EMBL/GenBank/DDBJ whole genome shotgun (WGS) entry which is preliminary data.</text>
</comment>
<evidence type="ECO:0000313" key="1">
    <source>
        <dbReference type="EMBL" id="KAJ6705867.1"/>
    </source>
</evidence>
<dbReference type="EMBL" id="JAPFFK010000016">
    <property type="protein sequence ID" value="KAJ6705867.1"/>
    <property type="molecule type" value="Genomic_DNA"/>
</dbReference>
<reference evidence="1" key="2">
    <citation type="journal article" date="2023" name="Int. J. Mol. Sci.">
        <title>De Novo Assembly and Annotation of 11 Diverse Shrub Willow (Salix) Genomes Reveals Novel Gene Organization in Sex-Linked Regions.</title>
        <authorList>
            <person name="Hyden B."/>
            <person name="Feng K."/>
            <person name="Yates T.B."/>
            <person name="Jawdy S."/>
            <person name="Cereghino C."/>
            <person name="Smart L.B."/>
            <person name="Muchero W."/>
        </authorList>
    </citation>
    <scope>NUCLEOTIDE SEQUENCE</scope>
    <source>
        <tissue evidence="1">Shoot tip</tissue>
    </source>
</reference>
<keyword evidence="2" id="KW-1185">Reference proteome</keyword>
<accession>A0A9Q0QFU3</accession>
<reference evidence="1" key="1">
    <citation type="submission" date="2022-11" db="EMBL/GenBank/DDBJ databases">
        <authorList>
            <person name="Hyden B.L."/>
            <person name="Feng K."/>
            <person name="Yates T."/>
            <person name="Jawdy S."/>
            <person name="Smart L.B."/>
            <person name="Muchero W."/>
        </authorList>
    </citation>
    <scope>NUCLEOTIDE SEQUENCE</scope>
    <source>
        <tissue evidence="1">Shoot tip</tissue>
    </source>
</reference>
<gene>
    <name evidence="1" type="ORF">OIU79_010514</name>
</gene>
<dbReference type="AlphaFoldDB" id="A0A9Q0QFU3"/>
<name>A0A9Q0QFU3_SALPP</name>
<sequence>MIRNPIISYAEDRKMGLDIFSSSLISQSSPRIMLRLSYLLLSPFLLQFPLTFRHNRASVLGVIINTQTGCKSFHLLHQSQKSISLGAFQVRKTIRIGCHVRRHGGG</sequence>
<organism evidence="1 2">
    <name type="scientific">Salix purpurea</name>
    <name type="common">Purple osier willow</name>
    <dbReference type="NCBI Taxonomy" id="77065"/>
    <lineage>
        <taxon>Eukaryota</taxon>
        <taxon>Viridiplantae</taxon>
        <taxon>Streptophyta</taxon>
        <taxon>Embryophyta</taxon>
        <taxon>Tracheophyta</taxon>
        <taxon>Spermatophyta</taxon>
        <taxon>Magnoliopsida</taxon>
        <taxon>eudicotyledons</taxon>
        <taxon>Gunneridae</taxon>
        <taxon>Pentapetalae</taxon>
        <taxon>rosids</taxon>
        <taxon>fabids</taxon>
        <taxon>Malpighiales</taxon>
        <taxon>Salicaceae</taxon>
        <taxon>Saliceae</taxon>
        <taxon>Salix</taxon>
    </lineage>
</organism>
<proteinExistence type="predicted"/>
<dbReference type="Proteomes" id="UP001151532">
    <property type="component" value="Chromosome 3"/>
</dbReference>
<protein>
    <submittedName>
        <fullName evidence="1">Uncharacterized protein</fullName>
    </submittedName>
</protein>